<dbReference type="EMBL" id="CM042017">
    <property type="protein sequence ID" value="KAI3690099.1"/>
    <property type="molecule type" value="Genomic_DNA"/>
</dbReference>
<reference evidence="2" key="1">
    <citation type="journal article" date="2022" name="Mol. Ecol. Resour.">
        <title>The genomes of chicory, endive, great burdock and yacon provide insights into Asteraceae palaeo-polyploidization history and plant inulin production.</title>
        <authorList>
            <person name="Fan W."/>
            <person name="Wang S."/>
            <person name="Wang H."/>
            <person name="Wang A."/>
            <person name="Jiang F."/>
            <person name="Liu H."/>
            <person name="Zhao H."/>
            <person name="Xu D."/>
            <person name="Zhang Y."/>
        </authorList>
    </citation>
    <scope>NUCLEOTIDE SEQUENCE [LARGE SCALE GENOMIC DNA]</scope>
    <source>
        <strain evidence="2">cv. Punajuju</strain>
    </source>
</reference>
<proteinExistence type="predicted"/>
<sequence length="66" mass="7470">MDHFHIRRIKGQEGNFSVSSQSLLISSPLLVSLFATFSLQVRCIRARYCKSSNQLPGFLQNNKSVI</sequence>
<evidence type="ECO:0000313" key="2">
    <source>
        <dbReference type="Proteomes" id="UP001055811"/>
    </source>
</evidence>
<reference evidence="1 2" key="2">
    <citation type="journal article" date="2022" name="Mol. Ecol. Resour.">
        <title>The genomes of chicory, endive, great burdock and yacon provide insights into Asteraceae paleo-polyploidization history and plant inulin production.</title>
        <authorList>
            <person name="Fan W."/>
            <person name="Wang S."/>
            <person name="Wang H."/>
            <person name="Wang A."/>
            <person name="Jiang F."/>
            <person name="Liu H."/>
            <person name="Zhao H."/>
            <person name="Xu D."/>
            <person name="Zhang Y."/>
        </authorList>
    </citation>
    <scope>NUCLEOTIDE SEQUENCE [LARGE SCALE GENOMIC DNA]</scope>
    <source>
        <strain evidence="2">cv. Punajuju</strain>
        <tissue evidence="1">Leaves</tissue>
    </source>
</reference>
<keyword evidence="2" id="KW-1185">Reference proteome</keyword>
<evidence type="ECO:0000313" key="1">
    <source>
        <dbReference type="EMBL" id="KAI3690099.1"/>
    </source>
</evidence>
<dbReference type="Proteomes" id="UP001055811">
    <property type="component" value="Linkage Group LG09"/>
</dbReference>
<accession>A0ACB8YYQ7</accession>
<comment type="caution">
    <text evidence="1">The sequence shown here is derived from an EMBL/GenBank/DDBJ whole genome shotgun (WGS) entry which is preliminary data.</text>
</comment>
<name>A0ACB8YYQ7_CICIN</name>
<protein>
    <submittedName>
        <fullName evidence="1">Uncharacterized protein</fullName>
    </submittedName>
</protein>
<organism evidence="1 2">
    <name type="scientific">Cichorium intybus</name>
    <name type="common">Chicory</name>
    <dbReference type="NCBI Taxonomy" id="13427"/>
    <lineage>
        <taxon>Eukaryota</taxon>
        <taxon>Viridiplantae</taxon>
        <taxon>Streptophyta</taxon>
        <taxon>Embryophyta</taxon>
        <taxon>Tracheophyta</taxon>
        <taxon>Spermatophyta</taxon>
        <taxon>Magnoliopsida</taxon>
        <taxon>eudicotyledons</taxon>
        <taxon>Gunneridae</taxon>
        <taxon>Pentapetalae</taxon>
        <taxon>asterids</taxon>
        <taxon>campanulids</taxon>
        <taxon>Asterales</taxon>
        <taxon>Asteraceae</taxon>
        <taxon>Cichorioideae</taxon>
        <taxon>Cichorieae</taxon>
        <taxon>Cichoriinae</taxon>
        <taxon>Cichorium</taxon>
    </lineage>
</organism>
<gene>
    <name evidence="1" type="ORF">L2E82_48074</name>
</gene>